<dbReference type="InterPro" id="IPR001969">
    <property type="entry name" value="Aspartic_peptidase_AS"/>
</dbReference>
<evidence type="ECO:0000259" key="5">
    <source>
        <dbReference type="Pfam" id="PF18701"/>
    </source>
</evidence>
<reference evidence="6" key="2">
    <citation type="journal article" date="2023" name="Science">
        <title>Genomic signatures of disease resistance in endangered staghorn corals.</title>
        <authorList>
            <person name="Vollmer S.V."/>
            <person name="Selwyn J.D."/>
            <person name="Despard B.A."/>
            <person name="Roesel C.L."/>
        </authorList>
    </citation>
    <scope>NUCLEOTIDE SEQUENCE</scope>
    <source>
        <strain evidence="6">K2</strain>
    </source>
</reference>
<dbReference type="GO" id="GO:0006508">
    <property type="term" value="P:proteolysis"/>
    <property type="evidence" value="ECO:0007669"/>
    <property type="project" value="InterPro"/>
</dbReference>
<dbReference type="InterPro" id="IPR040676">
    <property type="entry name" value="DUF5641"/>
</dbReference>
<dbReference type="Proteomes" id="UP001249851">
    <property type="component" value="Unassembled WGS sequence"/>
</dbReference>
<dbReference type="Pfam" id="PF17921">
    <property type="entry name" value="Integrase_H2C2"/>
    <property type="match status" value="1"/>
</dbReference>
<keyword evidence="2" id="KW-0548">Nucleotidyltransferase</keyword>
<keyword evidence="7" id="KW-1185">Reference proteome</keyword>
<proteinExistence type="predicted"/>
<feature type="domain" description="DUF5641" evidence="5">
    <location>
        <begin position="931"/>
        <end position="1024"/>
    </location>
</feature>
<evidence type="ECO:0000256" key="2">
    <source>
        <dbReference type="ARBA" id="ARBA00022695"/>
    </source>
</evidence>
<feature type="domain" description="Integrase zinc-binding" evidence="4">
    <location>
        <begin position="699"/>
        <end position="748"/>
    </location>
</feature>
<keyword evidence="3" id="KW-0695">RNA-directed DNA polymerase</keyword>
<dbReference type="SUPFAM" id="SSF53098">
    <property type="entry name" value="Ribonuclease H-like"/>
    <property type="match status" value="1"/>
</dbReference>
<dbReference type="Gene3D" id="3.30.420.10">
    <property type="entry name" value="Ribonuclease H-like superfamily/Ribonuclease H"/>
    <property type="match status" value="1"/>
</dbReference>
<dbReference type="PANTHER" id="PTHR47331:SF1">
    <property type="entry name" value="GAG-LIKE PROTEIN"/>
    <property type="match status" value="1"/>
</dbReference>
<evidence type="ECO:0000256" key="3">
    <source>
        <dbReference type="ARBA" id="ARBA00022918"/>
    </source>
</evidence>
<dbReference type="InterPro" id="IPR012337">
    <property type="entry name" value="RNaseH-like_sf"/>
</dbReference>
<evidence type="ECO:0000259" key="4">
    <source>
        <dbReference type="Pfam" id="PF17921"/>
    </source>
</evidence>
<sequence length="1028" mass="116777">MAQVTYDTLESVGYLSEMNADNLEKVIMRLPKWMQAKFAERLKRLEGEGHMMPTFKDIVDFLKERAFVLNHPFFSRVSGENVSPKVKSRIKPPQVNSKVPVYVNMKSFIFTQLKEVQVRCKVVERHITHCYTLLSTIVTVSNAASDSCDVFLQVIPVKVISNSGNQITTYGLIDSGSDITMIDPSIVKLLNIEGAPSKLTLTTVNNAGVEEGVKVNLKIAPVDSQNDHVHNVNSAWAVKDLTIPLKHTKLSRSVEQCPHLRQVSFPEVERKKISILLGTNIQEVFIPLDVRRGKPNDPIAIKSCLGWGILGGASNVQSRSQGLINLVTAQDVSLDKLLEEFWKVESYGTTRPESKALSVEDRRALKLIENSICLRDGHYQMGLLWKDINPVLPYNRSLAEARLQYLKRRFHRDPELEVKYRATIEDCLAKGYARRLSKEEAAAVSNITWYIPHHAVTNPNKPGKVRVVFHAAAKYNGTSLNDQLLQGPCLMNALIGVLIRFREEEVAFSADVEGTFYQTSETPSDTDALRFLWWPGSIKDRPEDYKMLVHIFGAKSSPCCANKALNKTAQDNEIRKSPTVMFVSSASQIDVLLQRYSSWSRLRSRKKVPACLKASILPLVEIQQTSQEIVRLVQRQHFHEEYVCLKEGRQVKCNSKLANLSPILIDDVIRVGGRIHRAPIAFKAAHPMVLPKSHHVSMLIVRYYHYVLGHAGRGHVLSVIRQSFWILRGRSLVRQILSKCVSCRRSNAPTLQQVMADLPKERLVPYQPPFTRAIHIEDVSSLETDTFIQALLRFISVRGCPKEIWSDNGTNFTGAEEELRLLVQDMSDEGIKSELHSCEVEWYKCPLPEWRFQPPAASHMSGVWERLIRSVKKAMKAVLGSQSALVDLEALRTVDDPNDMEPLTPNHLLVQRRNLFVPPGIFAKEDVYSRKQWRQAQFIGNCFWSRWVREYVPTLQHRHKWLLNRRNLAVNDLVLVEDNTLPRCRWLLGRVTKVFPGEDACVRTAEVKTKTSRLVRPVTKLCLLEEAA</sequence>
<accession>A0AAD9QDT0</accession>
<dbReference type="GO" id="GO:0003964">
    <property type="term" value="F:RNA-directed DNA polymerase activity"/>
    <property type="evidence" value="ECO:0007669"/>
    <property type="project" value="UniProtKB-KW"/>
</dbReference>
<dbReference type="InterPro" id="IPR043502">
    <property type="entry name" value="DNA/RNA_pol_sf"/>
</dbReference>
<name>A0AAD9QDT0_ACRCE</name>
<dbReference type="PANTHER" id="PTHR47331">
    <property type="entry name" value="PHD-TYPE DOMAIN-CONTAINING PROTEIN"/>
    <property type="match status" value="1"/>
</dbReference>
<evidence type="ECO:0000256" key="1">
    <source>
        <dbReference type="ARBA" id="ARBA00022679"/>
    </source>
</evidence>
<dbReference type="InterPro" id="IPR041588">
    <property type="entry name" value="Integrase_H2C2"/>
</dbReference>
<comment type="caution">
    <text evidence="6">The sequence shown here is derived from an EMBL/GenBank/DDBJ whole genome shotgun (WGS) entry which is preliminary data.</text>
</comment>
<dbReference type="PROSITE" id="PS00141">
    <property type="entry name" value="ASP_PROTEASE"/>
    <property type="match status" value="1"/>
</dbReference>
<dbReference type="GO" id="GO:0003676">
    <property type="term" value="F:nucleic acid binding"/>
    <property type="evidence" value="ECO:0007669"/>
    <property type="project" value="InterPro"/>
</dbReference>
<gene>
    <name evidence="6" type="ORF">P5673_018056</name>
</gene>
<evidence type="ECO:0000313" key="6">
    <source>
        <dbReference type="EMBL" id="KAK2559423.1"/>
    </source>
</evidence>
<organism evidence="6 7">
    <name type="scientific">Acropora cervicornis</name>
    <name type="common">Staghorn coral</name>
    <dbReference type="NCBI Taxonomy" id="6130"/>
    <lineage>
        <taxon>Eukaryota</taxon>
        <taxon>Metazoa</taxon>
        <taxon>Cnidaria</taxon>
        <taxon>Anthozoa</taxon>
        <taxon>Hexacorallia</taxon>
        <taxon>Scleractinia</taxon>
        <taxon>Astrocoeniina</taxon>
        <taxon>Acroporidae</taxon>
        <taxon>Acropora</taxon>
    </lineage>
</organism>
<dbReference type="AlphaFoldDB" id="A0AAD9QDT0"/>
<protein>
    <submittedName>
        <fullName evidence="6">Uncharacterized protein</fullName>
    </submittedName>
</protein>
<dbReference type="InterPro" id="IPR036397">
    <property type="entry name" value="RNaseH_sf"/>
</dbReference>
<dbReference type="GO" id="GO:0004190">
    <property type="term" value="F:aspartic-type endopeptidase activity"/>
    <property type="evidence" value="ECO:0007669"/>
    <property type="project" value="InterPro"/>
</dbReference>
<dbReference type="EMBL" id="JARQWQ010000040">
    <property type="protein sequence ID" value="KAK2559423.1"/>
    <property type="molecule type" value="Genomic_DNA"/>
</dbReference>
<dbReference type="SUPFAM" id="SSF56672">
    <property type="entry name" value="DNA/RNA polymerases"/>
    <property type="match status" value="1"/>
</dbReference>
<dbReference type="Pfam" id="PF18701">
    <property type="entry name" value="DUF5641"/>
    <property type="match status" value="1"/>
</dbReference>
<keyword evidence="1" id="KW-0808">Transferase</keyword>
<evidence type="ECO:0000313" key="7">
    <source>
        <dbReference type="Proteomes" id="UP001249851"/>
    </source>
</evidence>
<reference evidence="6" key="1">
    <citation type="journal article" date="2023" name="G3 (Bethesda)">
        <title>Whole genome assembly and annotation of the endangered Caribbean coral Acropora cervicornis.</title>
        <authorList>
            <person name="Selwyn J.D."/>
            <person name="Vollmer S.V."/>
        </authorList>
    </citation>
    <scope>NUCLEOTIDE SEQUENCE</scope>
    <source>
        <strain evidence="6">K2</strain>
    </source>
</reference>